<dbReference type="GO" id="GO:0000981">
    <property type="term" value="F:DNA-binding transcription factor activity, RNA polymerase II-specific"/>
    <property type="evidence" value="ECO:0007669"/>
    <property type="project" value="InterPro"/>
</dbReference>
<gene>
    <name evidence="3" type="ORF">EIP91_004528</name>
</gene>
<name>A0A4R0RET9_9APHY</name>
<evidence type="ECO:0000259" key="2">
    <source>
        <dbReference type="PROSITE" id="PS50048"/>
    </source>
</evidence>
<protein>
    <recommendedName>
        <fullName evidence="2">Zn(2)-C6 fungal-type domain-containing protein</fullName>
    </recommendedName>
</protein>
<accession>A0A4R0RET9</accession>
<dbReference type="Proteomes" id="UP000292702">
    <property type="component" value="Unassembled WGS sequence"/>
</dbReference>
<evidence type="ECO:0000256" key="1">
    <source>
        <dbReference type="SAM" id="MobiDB-lite"/>
    </source>
</evidence>
<sequence>MAPRMKDPATYTYGEYTWPLQWPSPIACDYCRRRTTPCMQSYIARPCQACKQLKKKCSLARAGPGQKSIPASIKAEYIVFVRNRFALYEDGAGIEEMEGEDEMEGEEEGDDEEDNNNDQLLDVNNGGNSSGGNRNFSGDDDEEGQVVGEGNAGSAQDREETDGSNSQIDEALVRSQLSPPGDIEMAFSPPLGGVPSSPPAVDDTELGLGSPRGSSEGAREGRVPVEARTSASSSTSSYEEQRLDLRSMISDVLSEHLSSMTFHHNSLDLLRERMETMYGRWDERLERIQVMLEIALEESSSES</sequence>
<proteinExistence type="predicted"/>
<dbReference type="GO" id="GO:0008270">
    <property type="term" value="F:zinc ion binding"/>
    <property type="evidence" value="ECO:0007669"/>
    <property type="project" value="InterPro"/>
</dbReference>
<dbReference type="PROSITE" id="PS50048">
    <property type="entry name" value="ZN2_CY6_FUNGAL_2"/>
    <property type="match status" value="1"/>
</dbReference>
<dbReference type="CDD" id="cd00067">
    <property type="entry name" value="GAL4"/>
    <property type="match status" value="1"/>
</dbReference>
<dbReference type="AlphaFoldDB" id="A0A4R0RET9"/>
<evidence type="ECO:0000313" key="4">
    <source>
        <dbReference type="Proteomes" id="UP000292702"/>
    </source>
</evidence>
<organism evidence="3 4">
    <name type="scientific">Steccherinum ochraceum</name>
    <dbReference type="NCBI Taxonomy" id="92696"/>
    <lineage>
        <taxon>Eukaryota</taxon>
        <taxon>Fungi</taxon>
        <taxon>Dikarya</taxon>
        <taxon>Basidiomycota</taxon>
        <taxon>Agaricomycotina</taxon>
        <taxon>Agaricomycetes</taxon>
        <taxon>Polyporales</taxon>
        <taxon>Steccherinaceae</taxon>
        <taxon>Steccherinum</taxon>
    </lineage>
</organism>
<dbReference type="InterPro" id="IPR001138">
    <property type="entry name" value="Zn2Cys6_DnaBD"/>
</dbReference>
<feature type="compositionally biased region" description="Low complexity" evidence="1">
    <location>
        <begin position="117"/>
        <end position="136"/>
    </location>
</feature>
<dbReference type="EMBL" id="RWJN01000255">
    <property type="protein sequence ID" value="TCD64115.1"/>
    <property type="molecule type" value="Genomic_DNA"/>
</dbReference>
<feature type="compositionally biased region" description="Acidic residues" evidence="1">
    <location>
        <begin position="92"/>
        <end position="116"/>
    </location>
</feature>
<feature type="region of interest" description="Disordered" evidence="1">
    <location>
        <begin position="92"/>
        <end position="240"/>
    </location>
</feature>
<evidence type="ECO:0000313" key="3">
    <source>
        <dbReference type="EMBL" id="TCD64115.1"/>
    </source>
</evidence>
<feature type="domain" description="Zn(2)-C6 fungal-type" evidence="2">
    <location>
        <begin position="27"/>
        <end position="59"/>
    </location>
</feature>
<keyword evidence="4" id="KW-1185">Reference proteome</keyword>
<comment type="caution">
    <text evidence="3">The sequence shown here is derived from an EMBL/GenBank/DDBJ whole genome shotgun (WGS) entry which is preliminary data.</text>
</comment>
<reference evidence="3 4" key="1">
    <citation type="submission" date="2018-11" db="EMBL/GenBank/DDBJ databases">
        <title>Genome assembly of Steccherinum ochraceum LE-BIN_3174, the white-rot fungus of the Steccherinaceae family (The Residual Polyporoid clade, Polyporales, Basidiomycota).</title>
        <authorList>
            <person name="Fedorova T.V."/>
            <person name="Glazunova O.A."/>
            <person name="Landesman E.O."/>
            <person name="Moiseenko K.V."/>
            <person name="Psurtseva N.V."/>
            <person name="Savinova O.S."/>
            <person name="Shakhova N.V."/>
            <person name="Tyazhelova T.V."/>
            <person name="Vasina D.V."/>
        </authorList>
    </citation>
    <scope>NUCLEOTIDE SEQUENCE [LARGE SCALE GENOMIC DNA]</scope>
    <source>
        <strain evidence="3 4">LE-BIN_3174</strain>
    </source>
</reference>